<reference evidence="5" key="1">
    <citation type="journal article" date="2019" name="Int. J. Syst. Evol. Microbiol.">
        <title>The Global Catalogue of Microorganisms (GCM) 10K type strain sequencing project: providing services to taxonomists for standard genome sequencing and annotation.</title>
        <authorList>
            <consortium name="The Broad Institute Genomics Platform"/>
            <consortium name="The Broad Institute Genome Sequencing Center for Infectious Disease"/>
            <person name="Wu L."/>
            <person name="Ma J."/>
        </authorList>
    </citation>
    <scope>NUCLEOTIDE SEQUENCE [LARGE SCALE GENOMIC DNA]</scope>
    <source>
        <strain evidence="5">JCM 16950</strain>
    </source>
</reference>
<comment type="caution">
    <text evidence="4">The sequence shown here is derived from an EMBL/GenBank/DDBJ whole genome shotgun (WGS) entry which is preliminary data.</text>
</comment>
<feature type="domain" description="DUF5060" evidence="2">
    <location>
        <begin position="2"/>
        <end position="60"/>
    </location>
</feature>
<accession>A0ABP7G9K4</accession>
<dbReference type="Proteomes" id="UP001500540">
    <property type="component" value="Unassembled WGS sequence"/>
</dbReference>
<evidence type="ECO:0000259" key="3">
    <source>
        <dbReference type="Pfam" id="PF18310"/>
    </source>
</evidence>
<evidence type="ECO:0000259" key="2">
    <source>
        <dbReference type="Pfam" id="PF16586"/>
    </source>
</evidence>
<dbReference type="InterPro" id="IPR025277">
    <property type="entry name" value="Apiosidase-like_cat_dom"/>
</dbReference>
<dbReference type="InterPro" id="IPR032260">
    <property type="entry name" value="DUF5060"/>
</dbReference>
<sequence>MELTFGGTYALPVDNVPPVLVRFCHGTHAVVVPGFWDGETTYRVRFLPELVGTWTWRTEAERAGIRSASGAFTVLASAMRGAVRVAHRFHFAHADGTPFRPVGTTVYNWLHQDEPVRRETVAAIAGAGFNKLRFLIFPQAGGYVEHEPTLMPFARDGGEWDVSAPSIPFFRQLDAAVELLGAHGIQADVLIFNAYDRGHFGLNQLSAAEDDVYLRYLVARLSAYPNVWWSLCNEFDQLGRRPGRWHRVGALLAQLDPSAHVRSIHNWIELYDNNQDWVTHASVQNGSATVDFGRASLYRDVWGKPVILDEIKYEGDIPERWGAISGRQLVHRFWVAAVSGCYASHGESLSRNDGSLHVVAGGSLHGEAPARLGFLRDILDGLVVDGLDPIDKWDDPAFVAGAPRRQYLQYFGRSAPEQWSFRLPQGPLGERLMVGDAFDVDLIDTWHMTITSAGRRFTLTEVAANDAYDRAGPPLDLPAGQALALRITRIE</sequence>
<evidence type="ECO:0000259" key="1">
    <source>
        <dbReference type="Pfam" id="PF13204"/>
    </source>
</evidence>
<dbReference type="Gene3D" id="2.60.40.10">
    <property type="entry name" value="Immunoglobulins"/>
    <property type="match status" value="1"/>
</dbReference>
<feature type="domain" description="DUF5605" evidence="3">
    <location>
        <begin position="393"/>
        <end position="487"/>
    </location>
</feature>
<dbReference type="EMBL" id="BAABAF010000002">
    <property type="protein sequence ID" value="GAA3758223.1"/>
    <property type="molecule type" value="Genomic_DNA"/>
</dbReference>
<dbReference type="InterPro" id="IPR041239">
    <property type="entry name" value="DUF5605"/>
</dbReference>
<dbReference type="SUPFAM" id="SSF51445">
    <property type="entry name" value="(Trans)glycosidases"/>
    <property type="match status" value="1"/>
</dbReference>
<dbReference type="InterPro" id="IPR017853">
    <property type="entry name" value="GH"/>
</dbReference>
<feature type="domain" description="Apiosidase-like catalytic" evidence="1">
    <location>
        <begin position="90"/>
        <end position="340"/>
    </location>
</feature>
<dbReference type="PANTHER" id="PTHR37836:SF2">
    <property type="entry name" value="DUF4038 DOMAIN-CONTAINING PROTEIN"/>
    <property type="match status" value="1"/>
</dbReference>
<dbReference type="Pfam" id="PF18310">
    <property type="entry name" value="DUF5605"/>
    <property type="match status" value="1"/>
</dbReference>
<name>A0ABP7G9K4_9MICO</name>
<proteinExistence type="predicted"/>
<evidence type="ECO:0000313" key="5">
    <source>
        <dbReference type="Proteomes" id="UP001500540"/>
    </source>
</evidence>
<organism evidence="4 5">
    <name type="scientific">Microbacterium kribbense</name>
    <dbReference type="NCBI Taxonomy" id="433645"/>
    <lineage>
        <taxon>Bacteria</taxon>
        <taxon>Bacillati</taxon>
        <taxon>Actinomycetota</taxon>
        <taxon>Actinomycetes</taxon>
        <taxon>Micrococcales</taxon>
        <taxon>Microbacteriaceae</taxon>
        <taxon>Microbacterium</taxon>
    </lineage>
</organism>
<dbReference type="PANTHER" id="PTHR37836">
    <property type="entry name" value="LMO1036 PROTEIN"/>
    <property type="match status" value="1"/>
</dbReference>
<dbReference type="Pfam" id="PF16586">
    <property type="entry name" value="DUF5060"/>
    <property type="match status" value="1"/>
</dbReference>
<keyword evidence="5" id="KW-1185">Reference proteome</keyword>
<dbReference type="Gene3D" id="2.60.40.3950">
    <property type="match status" value="1"/>
</dbReference>
<dbReference type="Gene3D" id="3.20.20.80">
    <property type="entry name" value="Glycosidases"/>
    <property type="match status" value="1"/>
</dbReference>
<dbReference type="Pfam" id="PF13204">
    <property type="entry name" value="Apiosidase"/>
    <property type="match status" value="1"/>
</dbReference>
<dbReference type="InterPro" id="IPR013783">
    <property type="entry name" value="Ig-like_fold"/>
</dbReference>
<protein>
    <submittedName>
        <fullName evidence="4">DUF5605 domain-containing protein</fullName>
    </submittedName>
</protein>
<gene>
    <name evidence="4" type="ORF">GCM10022240_08710</name>
</gene>
<evidence type="ECO:0000313" key="4">
    <source>
        <dbReference type="EMBL" id="GAA3758223.1"/>
    </source>
</evidence>